<name>A0A1B0CYW8_PHLPP</name>
<evidence type="ECO:0000313" key="8">
    <source>
        <dbReference type="Proteomes" id="UP000092462"/>
    </source>
</evidence>
<dbReference type="VEuPathDB" id="VectorBase:PPAPM1_011946"/>
<dbReference type="GO" id="GO:0016020">
    <property type="term" value="C:membrane"/>
    <property type="evidence" value="ECO:0007669"/>
    <property type="project" value="UniProtKB-SubCell"/>
</dbReference>
<accession>A0A1B0CYW8</accession>
<evidence type="ECO:0000256" key="3">
    <source>
        <dbReference type="ARBA" id="ARBA00022692"/>
    </source>
</evidence>
<dbReference type="VEuPathDB" id="VectorBase:PPAPM1_007597"/>
<feature type="domain" description="Major facilitator superfamily (MFS) profile" evidence="6">
    <location>
        <begin position="51"/>
        <end position="620"/>
    </location>
</feature>
<keyword evidence="3" id="KW-0812">Transmembrane</keyword>
<comment type="subcellular location">
    <subcellularLocation>
        <location evidence="1">Membrane</location>
        <topology evidence="1">Multi-pass membrane protein</topology>
    </subcellularLocation>
</comment>
<dbReference type="InterPro" id="IPR036259">
    <property type="entry name" value="MFS_trans_sf"/>
</dbReference>
<sequence length="620" mass="67860">MVVDSSVVAIEVLGGQIQPSTKKNTSENVVEVADFEEAISATGYGRFNIFILLIALFCCCASINETTTIAYILPSAQCDLDLSLQDKGMLNAITYMGMITSAFLWGYLADTLGRRKILGYGYLLTGVFEMACGFTQVFWLLLIFKYISGFIACGPFAVLMSYVSELHGMKHRARTMLTVGTFFSVGNIILPAIGWAILPRSWTVTFIVKSFELHSWHIFLLICAIPSLFGGMLVFILLPESPKFLMSRGRNEEALEIFQRIFQQNTGKDVQEYPIKALVDELRQTGENSSQKTLPNGAMSVPKSQGFNALKDGLSQIAPMLKRPHLENCCLVFTIQFGVLLSNNTLRLWLPEIFHMITEYSSSANNLSTNHTASLCEIIDASRNIKSLNSTHLPIEPEECNSIPSGSVYFNALIVGIVSLIGYFIAGSIVNKIGNRNLMIVGLVISGLAATSIYFGKNMGSVVAASSFCVALGSICSTAMLSLIANLFPTSLSTVVKLKAVGSLSERKKMVQTSAKELENSDKKCDFETAISATGFGRFNYLLAALGSFWNSLSIIETTTFSFVLPVAQCDAHLNTNQMSLLNSVVYLGIKDSVYVKCNRAVSDELLSTVDATNILTHRR</sequence>
<dbReference type="PROSITE" id="PS50850">
    <property type="entry name" value="MFS"/>
    <property type="match status" value="1"/>
</dbReference>
<evidence type="ECO:0000256" key="4">
    <source>
        <dbReference type="ARBA" id="ARBA00022989"/>
    </source>
</evidence>
<evidence type="ECO:0000256" key="5">
    <source>
        <dbReference type="ARBA" id="ARBA00023136"/>
    </source>
</evidence>
<dbReference type="EMBL" id="AJVK01020465">
    <property type="status" value="NOT_ANNOTATED_CDS"/>
    <property type="molecule type" value="Genomic_DNA"/>
</dbReference>
<dbReference type="EMBL" id="AJVK01020466">
    <property type="status" value="NOT_ANNOTATED_CDS"/>
    <property type="molecule type" value="Genomic_DNA"/>
</dbReference>
<keyword evidence="4" id="KW-1133">Transmembrane helix</keyword>
<dbReference type="PANTHER" id="PTHR23511">
    <property type="entry name" value="SYNAPTIC VESICLE GLYCOPROTEIN 2"/>
    <property type="match status" value="1"/>
</dbReference>
<dbReference type="VEuPathDB" id="VectorBase:PPAI000290"/>
<reference evidence="7" key="1">
    <citation type="submission" date="2022-08" db="UniProtKB">
        <authorList>
            <consortium name="EnsemblMetazoa"/>
        </authorList>
    </citation>
    <scope>IDENTIFICATION</scope>
    <source>
        <strain evidence="7">Israel</strain>
    </source>
</reference>
<dbReference type="Gene3D" id="1.20.1250.20">
    <property type="entry name" value="MFS general substrate transporter like domains"/>
    <property type="match status" value="1"/>
</dbReference>
<organism evidence="7 8">
    <name type="scientific">Phlebotomus papatasi</name>
    <name type="common">Sandfly</name>
    <dbReference type="NCBI Taxonomy" id="29031"/>
    <lineage>
        <taxon>Eukaryota</taxon>
        <taxon>Metazoa</taxon>
        <taxon>Ecdysozoa</taxon>
        <taxon>Arthropoda</taxon>
        <taxon>Hexapoda</taxon>
        <taxon>Insecta</taxon>
        <taxon>Pterygota</taxon>
        <taxon>Neoptera</taxon>
        <taxon>Endopterygota</taxon>
        <taxon>Diptera</taxon>
        <taxon>Nematocera</taxon>
        <taxon>Psychodoidea</taxon>
        <taxon>Psychodidae</taxon>
        <taxon>Phlebotomus</taxon>
        <taxon>Phlebotomus</taxon>
    </lineage>
</organism>
<proteinExistence type="predicted"/>
<dbReference type="InterPro" id="IPR011701">
    <property type="entry name" value="MFS"/>
</dbReference>
<evidence type="ECO:0000256" key="2">
    <source>
        <dbReference type="ARBA" id="ARBA00022448"/>
    </source>
</evidence>
<protein>
    <recommendedName>
        <fullName evidence="6">Major facilitator superfamily (MFS) profile domain-containing protein</fullName>
    </recommendedName>
</protein>
<evidence type="ECO:0000256" key="1">
    <source>
        <dbReference type="ARBA" id="ARBA00004141"/>
    </source>
</evidence>
<keyword evidence="8" id="KW-1185">Reference proteome</keyword>
<dbReference type="PANTHER" id="PTHR23511:SF36">
    <property type="entry name" value="EG:BACR7A4.13 PROTEIN-RELATED"/>
    <property type="match status" value="1"/>
</dbReference>
<evidence type="ECO:0000259" key="6">
    <source>
        <dbReference type="PROSITE" id="PS50850"/>
    </source>
</evidence>
<dbReference type="GO" id="GO:0022857">
    <property type="term" value="F:transmembrane transporter activity"/>
    <property type="evidence" value="ECO:0007669"/>
    <property type="project" value="InterPro"/>
</dbReference>
<dbReference type="EnsemblMetazoa" id="PPAI000290-RA">
    <property type="protein sequence ID" value="PPAI000290-PA"/>
    <property type="gene ID" value="PPAI000290"/>
</dbReference>
<keyword evidence="5" id="KW-0472">Membrane</keyword>
<dbReference type="SUPFAM" id="SSF103473">
    <property type="entry name" value="MFS general substrate transporter"/>
    <property type="match status" value="1"/>
</dbReference>
<dbReference type="InterPro" id="IPR020846">
    <property type="entry name" value="MFS_dom"/>
</dbReference>
<dbReference type="Pfam" id="PF07690">
    <property type="entry name" value="MFS_1"/>
    <property type="match status" value="1"/>
</dbReference>
<dbReference type="AlphaFoldDB" id="A0A1B0CYW8"/>
<evidence type="ECO:0000313" key="7">
    <source>
        <dbReference type="EnsemblMetazoa" id="PPAI000290-PA"/>
    </source>
</evidence>
<keyword evidence="2" id="KW-0813">Transport</keyword>
<dbReference type="EMBL" id="AJVK01020464">
    <property type="status" value="NOT_ANNOTATED_CDS"/>
    <property type="molecule type" value="Genomic_DNA"/>
</dbReference>
<dbReference type="Proteomes" id="UP000092462">
    <property type="component" value="Unassembled WGS sequence"/>
</dbReference>